<evidence type="ECO:0000256" key="1">
    <source>
        <dbReference type="SAM" id="MobiDB-lite"/>
    </source>
</evidence>
<feature type="compositionally biased region" description="Polar residues" evidence="1">
    <location>
        <begin position="86"/>
        <end position="98"/>
    </location>
</feature>
<name>A0A067QGD5_ZOONE</name>
<dbReference type="EMBL" id="KK898681">
    <property type="protein sequence ID" value="KDQ65260.1"/>
    <property type="molecule type" value="Genomic_DNA"/>
</dbReference>
<keyword evidence="3" id="KW-1185">Reference proteome</keyword>
<dbReference type="InParanoid" id="A0A067QGD5"/>
<dbReference type="OrthoDB" id="550012at2759"/>
<dbReference type="AlphaFoldDB" id="A0A067QGD5"/>
<protein>
    <submittedName>
        <fullName evidence="2">Uncharacterized protein</fullName>
    </submittedName>
</protein>
<dbReference type="Proteomes" id="UP000027135">
    <property type="component" value="Unassembled WGS sequence"/>
</dbReference>
<proteinExistence type="predicted"/>
<sequence>MSVRSNQDIQREYEEYAARKMATFLARRTCEDSSNLYTRMHSHSHGHHGYHGHSIWNSHIIPQGGIYVRLEREWRETNCHSHGYRGNSSYSRSMSWGISSRPRVRTERR</sequence>
<reference evidence="2 3" key="1">
    <citation type="journal article" date="2014" name="Nat. Commun.">
        <title>Molecular traces of alternative social organization in a termite genome.</title>
        <authorList>
            <person name="Terrapon N."/>
            <person name="Li C."/>
            <person name="Robertson H.M."/>
            <person name="Ji L."/>
            <person name="Meng X."/>
            <person name="Booth W."/>
            <person name="Chen Z."/>
            <person name="Childers C.P."/>
            <person name="Glastad K.M."/>
            <person name="Gokhale K."/>
            <person name="Gowin J."/>
            <person name="Gronenberg W."/>
            <person name="Hermansen R.A."/>
            <person name="Hu H."/>
            <person name="Hunt B.G."/>
            <person name="Huylmans A.K."/>
            <person name="Khalil S.M."/>
            <person name="Mitchell R.D."/>
            <person name="Munoz-Torres M.C."/>
            <person name="Mustard J.A."/>
            <person name="Pan H."/>
            <person name="Reese J.T."/>
            <person name="Scharf M.E."/>
            <person name="Sun F."/>
            <person name="Vogel H."/>
            <person name="Xiao J."/>
            <person name="Yang W."/>
            <person name="Yang Z."/>
            <person name="Yang Z."/>
            <person name="Zhou J."/>
            <person name="Zhu J."/>
            <person name="Brent C.S."/>
            <person name="Elsik C.G."/>
            <person name="Goodisman M.A."/>
            <person name="Liberles D.A."/>
            <person name="Roe R.M."/>
            <person name="Vargo E.L."/>
            <person name="Vilcinskas A."/>
            <person name="Wang J."/>
            <person name="Bornberg-Bauer E."/>
            <person name="Korb J."/>
            <person name="Zhang G."/>
            <person name="Liebig J."/>
        </authorList>
    </citation>
    <scope>NUCLEOTIDE SEQUENCE [LARGE SCALE GENOMIC DNA]</scope>
    <source>
        <tissue evidence="2">Whole organism</tissue>
    </source>
</reference>
<accession>A0A067QGD5</accession>
<feature type="region of interest" description="Disordered" evidence="1">
    <location>
        <begin position="81"/>
        <end position="109"/>
    </location>
</feature>
<evidence type="ECO:0000313" key="2">
    <source>
        <dbReference type="EMBL" id="KDQ65260.1"/>
    </source>
</evidence>
<gene>
    <name evidence="2" type="ORF">L798_00079</name>
</gene>
<evidence type="ECO:0000313" key="3">
    <source>
        <dbReference type="Proteomes" id="UP000027135"/>
    </source>
</evidence>
<organism evidence="2 3">
    <name type="scientific">Zootermopsis nevadensis</name>
    <name type="common">Dampwood termite</name>
    <dbReference type="NCBI Taxonomy" id="136037"/>
    <lineage>
        <taxon>Eukaryota</taxon>
        <taxon>Metazoa</taxon>
        <taxon>Ecdysozoa</taxon>
        <taxon>Arthropoda</taxon>
        <taxon>Hexapoda</taxon>
        <taxon>Insecta</taxon>
        <taxon>Pterygota</taxon>
        <taxon>Neoptera</taxon>
        <taxon>Polyneoptera</taxon>
        <taxon>Dictyoptera</taxon>
        <taxon>Blattodea</taxon>
        <taxon>Blattoidea</taxon>
        <taxon>Termitoidae</taxon>
        <taxon>Termopsidae</taxon>
        <taxon>Zootermopsis</taxon>
    </lineage>
</organism>